<feature type="region of interest" description="Disordered" evidence="1">
    <location>
        <begin position="238"/>
        <end position="259"/>
    </location>
</feature>
<organism evidence="2 3">
    <name type="scientific">Cymbomonas tetramitiformis</name>
    <dbReference type="NCBI Taxonomy" id="36881"/>
    <lineage>
        <taxon>Eukaryota</taxon>
        <taxon>Viridiplantae</taxon>
        <taxon>Chlorophyta</taxon>
        <taxon>Pyramimonadophyceae</taxon>
        <taxon>Pyramimonadales</taxon>
        <taxon>Pyramimonadaceae</taxon>
        <taxon>Cymbomonas</taxon>
    </lineage>
</organism>
<dbReference type="Gene3D" id="2.60.120.620">
    <property type="entry name" value="q2cbj1_9rhob like domain"/>
    <property type="match status" value="1"/>
</dbReference>
<dbReference type="Pfam" id="PF10014">
    <property type="entry name" value="2OG-Fe_Oxy_2"/>
    <property type="match status" value="1"/>
</dbReference>
<name>A0AAE0F9Y6_9CHLO</name>
<evidence type="ECO:0000313" key="3">
    <source>
        <dbReference type="Proteomes" id="UP001190700"/>
    </source>
</evidence>
<dbReference type="AlphaFoldDB" id="A0AAE0F9Y6"/>
<evidence type="ECO:0000256" key="1">
    <source>
        <dbReference type="SAM" id="MobiDB-lite"/>
    </source>
</evidence>
<accession>A0AAE0F9Y6</accession>
<comment type="caution">
    <text evidence="2">The sequence shown here is derived from an EMBL/GenBank/DDBJ whole genome shotgun (WGS) entry which is preliminary data.</text>
</comment>
<gene>
    <name evidence="2" type="ORF">CYMTET_35029</name>
</gene>
<reference evidence="2 3" key="1">
    <citation type="journal article" date="2015" name="Genome Biol. Evol.">
        <title>Comparative Genomics of a Bacterivorous Green Alga Reveals Evolutionary Causalities and Consequences of Phago-Mixotrophic Mode of Nutrition.</title>
        <authorList>
            <person name="Burns J.A."/>
            <person name="Paasch A."/>
            <person name="Narechania A."/>
            <person name="Kim E."/>
        </authorList>
    </citation>
    <scope>NUCLEOTIDE SEQUENCE [LARGE SCALE GENOMIC DNA]</scope>
    <source>
        <strain evidence="2 3">PLY_AMNH</strain>
    </source>
</reference>
<evidence type="ECO:0000313" key="2">
    <source>
        <dbReference type="EMBL" id="KAK3255807.1"/>
    </source>
</evidence>
<feature type="non-terminal residue" evidence="2">
    <location>
        <position position="1"/>
    </location>
</feature>
<dbReference type="Proteomes" id="UP001190700">
    <property type="component" value="Unassembled WGS sequence"/>
</dbReference>
<proteinExistence type="predicted"/>
<protein>
    <submittedName>
        <fullName evidence="2">Uncharacterized protein</fullName>
    </submittedName>
</protein>
<feature type="region of interest" description="Disordered" evidence="1">
    <location>
        <begin position="1"/>
        <end position="22"/>
    </location>
</feature>
<dbReference type="GO" id="GO:0051213">
    <property type="term" value="F:dioxygenase activity"/>
    <property type="evidence" value="ECO:0007669"/>
    <property type="project" value="InterPro"/>
</dbReference>
<dbReference type="InterPro" id="IPR018724">
    <property type="entry name" value="2OG-Fe_dioxygenase"/>
</dbReference>
<dbReference type="EMBL" id="LGRX02022245">
    <property type="protein sequence ID" value="KAK3255807.1"/>
    <property type="molecule type" value="Genomic_DNA"/>
</dbReference>
<sequence length="363" mass="39041">KACEEARRSLSARAETSDGLGVQQGELGQGLQLRTGQVQLGSGPRRGVQKKDETYASIPAVQEALAGDSYVFLSGNDVVRLASGLGTDFSEADMDAMARLWDNCEPQQDEAGYEVYPYKGTLTSYFQMDTSIGRCFNCDLMSSHNYGALGDGCNAPALRVVEHIDPTTVNASAACYFRLHKAWPKAAIGNPMVRALQRLIFEVLARPSGINWRPVDGTDVTAPYEAMMSAYRVTPRGVAGQLGSAPPQSDGDPGPEGVHQDSAELFLLDRRNVASSTGGNRIWQLLQPCGKPSADAIDAGTAGNLLESRVLCDRFDAVLVLDREVKHEACPIVPDSPISDAANGSLGTALRDVLTFEVRRPRH</sequence>
<keyword evidence="3" id="KW-1185">Reference proteome</keyword>